<dbReference type="PANTHER" id="PTHR30250:SF26">
    <property type="entry name" value="PSMA PROTEIN"/>
    <property type="match status" value="1"/>
</dbReference>
<evidence type="ECO:0000256" key="2">
    <source>
        <dbReference type="ARBA" id="ARBA00022475"/>
    </source>
</evidence>
<evidence type="ECO:0000256" key="1">
    <source>
        <dbReference type="ARBA" id="ARBA00004651"/>
    </source>
</evidence>
<dbReference type="Pfam" id="PF01943">
    <property type="entry name" value="Polysacc_synt"/>
    <property type="match status" value="1"/>
</dbReference>
<dbReference type="EMBL" id="QGTD01000018">
    <property type="protein sequence ID" value="PWU67177.1"/>
    <property type="molecule type" value="Genomic_DNA"/>
</dbReference>
<feature type="transmembrane region" description="Helical" evidence="6">
    <location>
        <begin position="371"/>
        <end position="390"/>
    </location>
</feature>
<feature type="transmembrane region" description="Helical" evidence="6">
    <location>
        <begin position="462"/>
        <end position="485"/>
    </location>
</feature>
<comment type="subcellular location">
    <subcellularLocation>
        <location evidence="1">Cell membrane</location>
        <topology evidence="1">Multi-pass membrane protein</topology>
    </subcellularLocation>
</comment>
<dbReference type="CDD" id="cd12082">
    <property type="entry name" value="MATE_like"/>
    <property type="match status" value="1"/>
</dbReference>
<name>A0A317KUN3_9BACI</name>
<feature type="transmembrane region" description="Helical" evidence="6">
    <location>
        <begin position="82"/>
        <end position="105"/>
    </location>
</feature>
<keyword evidence="8" id="KW-1185">Reference proteome</keyword>
<feature type="transmembrane region" description="Helical" evidence="6">
    <location>
        <begin position="224"/>
        <end position="248"/>
    </location>
</feature>
<dbReference type="OrthoDB" id="3224024at2"/>
<organism evidence="7 8">
    <name type="scientific">Gracilibacillus dipsosauri</name>
    <dbReference type="NCBI Taxonomy" id="178340"/>
    <lineage>
        <taxon>Bacteria</taxon>
        <taxon>Bacillati</taxon>
        <taxon>Bacillota</taxon>
        <taxon>Bacilli</taxon>
        <taxon>Bacillales</taxon>
        <taxon>Bacillaceae</taxon>
        <taxon>Gracilibacillus</taxon>
    </lineage>
</organism>
<feature type="transmembrane region" description="Helical" evidence="6">
    <location>
        <begin position="396"/>
        <end position="415"/>
    </location>
</feature>
<reference evidence="7 8" key="1">
    <citation type="submission" date="2018-05" db="EMBL/GenBank/DDBJ databases">
        <title>Genomic analysis of Gracilibacillus dipsosauri DD1 reveals novel features of a salt-tolerant amylase.</title>
        <authorList>
            <person name="Deutch C.E."/>
            <person name="Yang S."/>
        </authorList>
    </citation>
    <scope>NUCLEOTIDE SEQUENCE [LARGE SCALE GENOMIC DNA]</scope>
    <source>
        <strain evidence="7 8">DD1</strain>
    </source>
</reference>
<comment type="caution">
    <text evidence="7">The sequence shown here is derived from an EMBL/GenBank/DDBJ whole genome shotgun (WGS) entry which is preliminary data.</text>
</comment>
<evidence type="ECO:0000256" key="4">
    <source>
        <dbReference type="ARBA" id="ARBA00022989"/>
    </source>
</evidence>
<gene>
    <name evidence="7" type="ORF">DLJ74_16510</name>
</gene>
<feature type="transmembrane region" description="Helical" evidence="6">
    <location>
        <begin position="182"/>
        <end position="203"/>
    </location>
</feature>
<evidence type="ECO:0000313" key="8">
    <source>
        <dbReference type="Proteomes" id="UP000245624"/>
    </source>
</evidence>
<feature type="transmembrane region" description="Helical" evidence="6">
    <location>
        <begin position="308"/>
        <end position="333"/>
    </location>
</feature>
<evidence type="ECO:0000313" key="7">
    <source>
        <dbReference type="EMBL" id="PWU67177.1"/>
    </source>
</evidence>
<keyword evidence="2" id="KW-1003">Cell membrane</keyword>
<protein>
    <recommendedName>
        <fullName evidence="9">Polysaccharide biosynthesis protein C-terminal domain-containing protein</fullName>
    </recommendedName>
</protein>
<dbReference type="InterPro" id="IPR002797">
    <property type="entry name" value="Polysacc_synth"/>
</dbReference>
<keyword evidence="4 6" id="KW-1133">Transmembrane helix</keyword>
<feature type="transmembrane region" description="Helical" evidence="6">
    <location>
        <begin position="47"/>
        <end position="70"/>
    </location>
</feature>
<feature type="transmembrane region" description="Helical" evidence="6">
    <location>
        <begin position="125"/>
        <end position="147"/>
    </location>
</feature>
<dbReference type="AlphaFoldDB" id="A0A317KUN3"/>
<dbReference type="Proteomes" id="UP000245624">
    <property type="component" value="Unassembled WGS sequence"/>
</dbReference>
<dbReference type="PANTHER" id="PTHR30250">
    <property type="entry name" value="PST FAMILY PREDICTED COLANIC ACID TRANSPORTER"/>
    <property type="match status" value="1"/>
</dbReference>
<keyword evidence="3 6" id="KW-0812">Transmembrane</keyword>
<evidence type="ECO:0000256" key="3">
    <source>
        <dbReference type="ARBA" id="ARBA00022692"/>
    </source>
</evidence>
<dbReference type="GO" id="GO:0005886">
    <property type="term" value="C:plasma membrane"/>
    <property type="evidence" value="ECO:0007669"/>
    <property type="project" value="UniProtKB-SubCell"/>
</dbReference>
<feature type="transmembrane region" description="Helical" evidence="6">
    <location>
        <begin position="159"/>
        <end position="176"/>
    </location>
</feature>
<proteinExistence type="predicted"/>
<feature type="transmembrane region" description="Helical" evidence="6">
    <location>
        <begin position="260"/>
        <end position="287"/>
    </location>
</feature>
<sequence length="504" mass="56520">MKNLFFNLGASFVTFFITALISFWMTPFIITNIGTEAYGFIPLTQNIISILTILTLSLSSVIARFITIEITKDNIRGAQEYFNTYLIASFFGSIFIMLIVVTLIINLEKLINIPTNFIIEVKLAVFLSGIMIILSLFKSLFFSAAFSQNRIYLNKSIDVLNAVIKGLMTYLLLVIFTPKIWYVNLSAMVSTLITLVLSIYIFKKLMPIIKIKLEQFSFTRLKELLNAGMWIAVGQIGVVLFLAVEILIANITLGPLEAGIYAAMIQFPLLLRNIANSISVVFAPVIINRYANNNQKGLLNYSNKSVKINGLLIVLPATILCGFAEPILNLWLGKEFLDYKWILIISSSYLIFTLSPLPLVHVFTAVNKLKIPGITTIIFGLINFSIAYSLSAFTSLGLYGIVIGGAVGLILKNTIFTPIYCSRITNQSYLVYFKGMIEPIVGGVFIIFICIILQKLVNINNWIILILMIITISITYIIFVFVLLLSKNEKNIIITTCKRFLKIK</sequence>
<evidence type="ECO:0000256" key="6">
    <source>
        <dbReference type="SAM" id="Phobius"/>
    </source>
</evidence>
<evidence type="ECO:0000256" key="5">
    <source>
        <dbReference type="ARBA" id="ARBA00023136"/>
    </source>
</evidence>
<keyword evidence="5 6" id="KW-0472">Membrane</keyword>
<feature type="transmembrane region" description="Helical" evidence="6">
    <location>
        <begin position="436"/>
        <end position="456"/>
    </location>
</feature>
<feature type="transmembrane region" description="Helical" evidence="6">
    <location>
        <begin position="339"/>
        <end position="359"/>
    </location>
</feature>
<accession>A0A317KUN3</accession>
<feature type="transmembrane region" description="Helical" evidence="6">
    <location>
        <begin position="12"/>
        <end position="35"/>
    </location>
</feature>
<evidence type="ECO:0008006" key="9">
    <source>
        <dbReference type="Google" id="ProtNLM"/>
    </source>
</evidence>
<dbReference type="RefSeq" id="WP_109985276.1">
    <property type="nucleotide sequence ID" value="NZ_QGTD01000018.1"/>
</dbReference>
<dbReference type="InterPro" id="IPR050833">
    <property type="entry name" value="Poly_Biosynth_Transport"/>
</dbReference>